<gene>
    <name evidence="11" type="ORF">MUN68_014050</name>
</gene>
<feature type="transmembrane region" description="Helical" evidence="9">
    <location>
        <begin position="639"/>
        <end position="664"/>
    </location>
</feature>
<feature type="transmembrane region" description="Helical" evidence="9">
    <location>
        <begin position="288"/>
        <end position="307"/>
    </location>
</feature>
<dbReference type="RefSeq" id="WP_249993889.1">
    <property type="nucleotide sequence ID" value="NZ_CP116221.1"/>
</dbReference>
<dbReference type="PANTHER" id="PTHR23517:SF15">
    <property type="entry name" value="PROTON-DEPENDENT OLIGOPEPTIDE FAMILY TRANSPORT PROTEIN"/>
    <property type="match status" value="1"/>
</dbReference>
<sequence>MNTDIENLFKDKVIGHPAGLFVLFFTEMWERFSFYGMRVLLVNFLTMAAIGYNPGWEWSVENAGALFGTYAMLLYITPIIGGWIADKYTGYRWAVIIGSLIMTLGHASMALETEFSLYLGLVLLVIGTGFFKPTMTSMISEMYKKNPEKKDGAYTIYYMGVNAGAFFGMMLCGYLAEKVGWAYGFGLAGIFMLLGTIQFWLAGSLFGKIGAKPSKVHEVELPQNINEESIVVDETEVEEKPNPFTSLDKILIVLSSVLGLGYAINDPMSKIAGIDIFSALQIGDFEGQYVAVLVALALFVFLAIGRILRYTKVVRHRMFAFIIFAFFTVFFWLSFEQGASSLVIFARDNVDRLLSGSSATIFNIVNTLLTVVPLIIISYVLYVLWKKTYSKIPGSNIVLVICFVAMWAIVGWMLNRDFNTTAYDVSYNAVEQPDLDEKGIQKKNEQGELQFKYTPVTHGMNANSSQKIVSKTITVGEPFADYKVGDKKLIINKNKELTEFSFISSEEVKQRLLSHSESINKDNGFVNATVTKVRDNEVEITVSWFSILNSFFIIVFASFFSKWWESKYNPSAATKYAIGLVVMAIGFGLLAFGSMGIVDGVKVSMVWLILAYLFHTLGELCLSPVGLSYVSKLVPARMIALMFGMWYLAIAIGNKLAAVLGGQIENITKEYSLSTFFLIFTIVPFVAGLLVFTLNPVLKKLMHGVK</sequence>
<dbReference type="SUPFAM" id="SSF103473">
    <property type="entry name" value="MFS general substrate transporter"/>
    <property type="match status" value="2"/>
</dbReference>
<accession>A0ABY7RVP3</accession>
<feature type="transmembrane region" description="Helical" evidence="9">
    <location>
        <begin position="542"/>
        <end position="564"/>
    </location>
</feature>
<feature type="transmembrane region" description="Helical" evidence="9">
    <location>
        <begin position="676"/>
        <end position="698"/>
    </location>
</feature>
<feature type="transmembrane region" description="Helical" evidence="9">
    <location>
        <begin position="156"/>
        <end position="176"/>
    </location>
</feature>
<feature type="transmembrane region" description="Helical" evidence="9">
    <location>
        <begin position="182"/>
        <end position="206"/>
    </location>
</feature>
<keyword evidence="2 8" id="KW-0813">Transport</keyword>
<dbReference type="Proteomes" id="UP001202717">
    <property type="component" value="Chromosome"/>
</dbReference>
<feature type="transmembrane region" description="Helical" evidence="9">
    <location>
        <begin position="576"/>
        <end position="598"/>
    </location>
</feature>
<keyword evidence="5" id="KW-0571">Peptide transport</keyword>
<keyword evidence="12" id="KW-1185">Reference proteome</keyword>
<name>A0ABY7RVP3_9FLAO</name>
<evidence type="ECO:0000256" key="6">
    <source>
        <dbReference type="ARBA" id="ARBA00022989"/>
    </source>
</evidence>
<dbReference type="PROSITE" id="PS50850">
    <property type="entry name" value="MFS"/>
    <property type="match status" value="1"/>
</dbReference>
<keyword evidence="7 9" id="KW-0472">Membrane</keyword>
<evidence type="ECO:0000256" key="5">
    <source>
        <dbReference type="ARBA" id="ARBA00022856"/>
    </source>
</evidence>
<feature type="transmembrane region" description="Helical" evidence="9">
    <location>
        <begin position="604"/>
        <end position="627"/>
    </location>
</feature>
<proteinExistence type="inferred from homology"/>
<dbReference type="Gene3D" id="1.20.1250.20">
    <property type="entry name" value="MFS general substrate transporter like domains"/>
    <property type="match status" value="2"/>
</dbReference>
<feature type="transmembrane region" description="Helical" evidence="9">
    <location>
        <begin position="115"/>
        <end position="135"/>
    </location>
</feature>
<evidence type="ECO:0000256" key="1">
    <source>
        <dbReference type="ARBA" id="ARBA00004651"/>
    </source>
</evidence>
<dbReference type="InterPro" id="IPR005279">
    <property type="entry name" value="Dipep/tripep_permease"/>
</dbReference>
<keyword evidence="4 8" id="KW-0812">Transmembrane</keyword>
<evidence type="ECO:0000256" key="9">
    <source>
        <dbReference type="SAM" id="Phobius"/>
    </source>
</evidence>
<comment type="subcellular location">
    <subcellularLocation>
        <location evidence="1">Cell membrane</location>
        <topology evidence="1">Multi-pass membrane protein</topology>
    </subcellularLocation>
    <subcellularLocation>
        <location evidence="8">Membrane</location>
        <topology evidence="8">Multi-pass membrane protein</topology>
    </subcellularLocation>
</comment>
<evidence type="ECO:0000256" key="2">
    <source>
        <dbReference type="ARBA" id="ARBA00022448"/>
    </source>
</evidence>
<protein>
    <submittedName>
        <fullName evidence="11">Peptide MFS transporter</fullName>
    </submittedName>
</protein>
<feature type="transmembrane region" description="Helical" evidence="9">
    <location>
        <begin position="361"/>
        <end position="385"/>
    </location>
</feature>
<dbReference type="Pfam" id="PF00854">
    <property type="entry name" value="PTR2"/>
    <property type="match status" value="2"/>
</dbReference>
<feature type="transmembrane region" description="Helical" evidence="9">
    <location>
        <begin position="319"/>
        <end position="335"/>
    </location>
</feature>
<keyword evidence="6 9" id="KW-1133">Transmembrane helix</keyword>
<dbReference type="PANTHER" id="PTHR23517">
    <property type="entry name" value="RESISTANCE PROTEIN MDTM, PUTATIVE-RELATED-RELATED"/>
    <property type="match status" value="1"/>
</dbReference>
<reference evidence="11 12" key="1">
    <citation type="submission" date="2023-01" db="EMBL/GenBank/DDBJ databases">
        <title>Psychroserpens ponticola sp. nov., isolated from seawater.</title>
        <authorList>
            <person name="Kristyanto S."/>
            <person name="Jung J."/>
            <person name="Kim J.M."/>
            <person name="Jeon C.O."/>
        </authorList>
    </citation>
    <scope>NUCLEOTIDE SEQUENCE [LARGE SCALE GENOMIC DNA]</scope>
    <source>
        <strain evidence="11 12">MSW6</strain>
    </source>
</reference>
<dbReference type="InterPro" id="IPR020846">
    <property type="entry name" value="MFS_dom"/>
</dbReference>
<dbReference type="InterPro" id="IPR050171">
    <property type="entry name" value="MFS_Transporters"/>
</dbReference>
<feature type="transmembrane region" description="Helical" evidence="9">
    <location>
        <begin position="64"/>
        <end position="84"/>
    </location>
</feature>
<feature type="domain" description="Major facilitator superfamily (MFS) profile" evidence="10">
    <location>
        <begin position="22"/>
        <end position="699"/>
    </location>
</feature>
<dbReference type="InterPro" id="IPR036259">
    <property type="entry name" value="MFS_trans_sf"/>
</dbReference>
<feature type="transmembrane region" description="Helical" evidence="9">
    <location>
        <begin position="91"/>
        <end position="109"/>
    </location>
</feature>
<comment type="similarity">
    <text evidence="8">Belongs to the major facilitator superfamily. Proton-dependent oligopeptide transporter (POT/PTR) (TC 2.A.17) family.</text>
</comment>
<evidence type="ECO:0000256" key="7">
    <source>
        <dbReference type="ARBA" id="ARBA00023136"/>
    </source>
</evidence>
<dbReference type="PROSITE" id="PS01023">
    <property type="entry name" value="PTR2_2"/>
    <property type="match status" value="1"/>
</dbReference>
<dbReference type="CDD" id="cd17346">
    <property type="entry name" value="MFS_DtpA_like"/>
    <property type="match status" value="1"/>
</dbReference>
<evidence type="ECO:0000259" key="10">
    <source>
        <dbReference type="PROSITE" id="PS50850"/>
    </source>
</evidence>
<evidence type="ECO:0000313" key="11">
    <source>
        <dbReference type="EMBL" id="WCO01179.1"/>
    </source>
</evidence>
<feature type="transmembrane region" description="Helical" evidence="9">
    <location>
        <begin position="397"/>
        <end position="414"/>
    </location>
</feature>
<organism evidence="11 12">
    <name type="scientific">Psychroserpens ponticola</name>
    <dbReference type="NCBI Taxonomy" id="2932268"/>
    <lineage>
        <taxon>Bacteria</taxon>
        <taxon>Pseudomonadati</taxon>
        <taxon>Bacteroidota</taxon>
        <taxon>Flavobacteriia</taxon>
        <taxon>Flavobacteriales</taxon>
        <taxon>Flavobacteriaceae</taxon>
        <taxon>Psychroserpens</taxon>
    </lineage>
</organism>
<evidence type="ECO:0000313" key="12">
    <source>
        <dbReference type="Proteomes" id="UP001202717"/>
    </source>
</evidence>
<evidence type="ECO:0000256" key="3">
    <source>
        <dbReference type="ARBA" id="ARBA00022475"/>
    </source>
</evidence>
<dbReference type="NCBIfam" id="TIGR00924">
    <property type="entry name" value="yjdL_sub1_fam"/>
    <property type="match status" value="1"/>
</dbReference>
<evidence type="ECO:0000256" key="4">
    <source>
        <dbReference type="ARBA" id="ARBA00022692"/>
    </source>
</evidence>
<dbReference type="InterPro" id="IPR000109">
    <property type="entry name" value="POT_fam"/>
</dbReference>
<feature type="transmembrane region" description="Helical" evidence="9">
    <location>
        <begin position="32"/>
        <end position="52"/>
    </location>
</feature>
<dbReference type="EMBL" id="CP116221">
    <property type="protein sequence ID" value="WCO01179.1"/>
    <property type="molecule type" value="Genomic_DNA"/>
</dbReference>
<keyword evidence="3" id="KW-1003">Cell membrane</keyword>
<evidence type="ECO:0000256" key="8">
    <source>
        <dbReference type="RuleBase" id="RU003755"/>
    </source>
</evidence>
<keyword evidence="5" id="KW-0653">Protein transport</keyword>
<dbReference type="InterPro" id="IPR018456">
    <property type="entry name" value="PTR2_symporter_CS"/>
</dbReference>